<accession>A0A0W7TRA4</accession>
<keyword evidence="5" id="KW-1185">Reference proteome</keyword>
<dbReference type="GO" id="GO:0008967">
    <property type="term" value="F:phosphoglycolate phosphatase activity"/>
    <property type="evidence" value="ECO:0007669"/>
    <property type="project" value="TreeGrafter"/>
</dbReference>
<dbReference type="Gene3D" id="1.10.150.240">
    <property type="entry name" value="Putative phosphatase, domain 2"/>
    <property type="match status" value="1"/>
</dbReference>
<dbReference type="SFLD" id="SFLDS00003">
    <property type="entry name" value="Haloacid_Dehalogenase"/>
    <property type="match status" value="1"/>
</dbReference>
<evidence type="ECO:0000313" key="6">
    <source>
        <dbReference type="Proteomes" id="UP000053433"/>
    </source>
</evidence>
<evidence type="ECO:0000313" key="2">
    <source>
        <dbReference type="EMBL" id="KUE76376.1"/>
    </source>
</evidence>
<evidence type="ECO:0000313" key="7">
    <source>
        <dbReference type="Proteomes" id="UP000449193"/>
    </source>
</evidence>
<dbReference type="InterPro" id="IPR023214">
    <property type="entry name" value="HAD_sf"/>
</dbReference>
<dbReference type="Proteomes" id="UP000449193">
    <property type="component" value="Unassembled WGS sequence"/>
</dbReference>
<dbReference type="InterPro" id="IPR023198">
    <property type="entry name" value="PGP-like_dom2"/>
</dbReference>
<dbReference type="GO" id="GO:0006281">
    <property type="term" value="P:DNA repair"/>
    <property type="evidence" value="ECO:0007669"/>
    <property type="project" value="TreeGrafter"/>
</dbReference>
<dbReference type="GeneID" id="42856063"/>
<evidence type="ECO:0000313" key="4">
    <source>
        <dbReference type="EMBL" id="MTS52760.1"/>
    </source>
</evidence>
<reference evidence="2 6" key="2">
    <citation type="submission" date="2015-10" db="EMBL/GenBank/DDBJ databases">
        <title>A novel member of the family Ruminococcaceae isolated from human faeces.</title>
        <authorList>
            <person name="Shkoporov A.N."/>
            <person name="Chaplin A.V."/>
            <person name="Motuzova O.V."/>
            <person name="Kafarskaia L.I."/>
            <person name="Efimov B.A."/>
        </authorList>
    </citation>
    <scope>NUCLEOTIDE SEQUENCE [LARGE SCALE GENOMIC DNA]</scope>
    <source>
        <strain evidence="2 6">668</strain>
    </source>
</reference>
<dbReference type="Proteomes" id="UP000472755">
    <property type="component" value="Unassembled WGS sequence"/>
</dbReference>
<evidence type="ECO:0000313" key="3">
    <source>
        <dbReference type="EMBL" id="MTS28772.1"/>
    </source>
</evidence>
<proteinExistence type="predicted"/>
<keyword evidence="3" id="KW-0378">Hydrolase</keyword>
<organism evidence="1 5">
    <name type="scientific">Ruthenibacterium lactatiformans</name>
    <dbReference type="NCBI Taxonomy" id="1550024"/>
    <lineage>
        <taxon>Bacteria</taxon>
        <taxon>Bacillati</taxon>
        <taxon>Bacillota</taxon>
        <taxon>Clostridia</taxon>
        <taxon>Eubacteriales</taxon>
        <taxon>Oscillospiraceae</taxon>
        <taxon>Ruthenibacterium</taxon>
    </lineage>
</organism>
<dbReference type="Gene3D" id="3.40.50.1000">
    <property type="entry name" value="HAD superfamily/HAD-like"/>
    <property type="match status" value="1"/>
</dbReference>
<dbReference type="SUPFAM" id="SSF56784">
    <property type="entry name" value="HAD-like"/>
    <property type="match status" value="1"/>
</dbReference>
<sequence length="219" mass="24370">MPVFDTVLWDWNGTLLDDAALCCELLNTMLARHGYAPVGSMEAYRQVFCFPIETYYRRAGFDFSRHPFAALADEYMRLYTPRSLGCPLQPDACAVLDALRAQGMRQVMLSASKRENLQQQVEHFGLRSRFDTLLGLSDIYAKSKTEVGLRWLRESGADPARIMMVGDSEHDFEVARALGVRCVLFSGGHQPREVLAATGAPVIDALAQLLPLLAQLAAE</sequence>
<dbReference type="PANTHER" id="PTHR43434:SF1">
    <property type="entry name" value="PHOSPHOGLYCOLATE PHOSPHATASE"/>
    <property type="match status" value="1"/>
</dbReference>
<dbReference type="PANTHER" id="PTHR43434">
    <property type="entry name" value="PHOSPHOGLYCOLATE PHOSPHATASE"/>
    <property type="match status" value="1"/>
</dbReference>
<dbReference type="EMBL" id="WMZU01000036">
    <property type="protein sequence ID" value="MTS28772.1"/>
    <property type="molecule type" value="Genomic_DNA"/>
</dbReference>
<dbReference type="EMBL" id="JXXK01000005">
    <property type="protein sequence ID" value="KJF40658.1"/>
    <property type="molecule type" value="Genomic_DNA"/>
</dbReference>
<reference evidence="1" key="1">
    <citation type="submission" date="2015-02" db="EMBL/GenBank/DDBJ databases">
        <title>A novel member of the family Ruminococcaceae isolated from human feces.</title>
        <authorList>
            <person name="Shkoporov A.N."/>
            <person name="Chaplin A.V."/>
            <person name="Motuzova O.V."/>
            <person name="Kafarskaia L.I."/>
            <person name="Khokhlova E.V."/>
            <person name="Efimov B.A."/>
        </authorList>
    </citation>
    <scope>NUCLEOTIDE SEQUENCE [LARGE SCALE GENOMIC DNA]</scope>
    <source>
        <strain evidence="1">585-1</strain>
    </source>
</reference>
<dbReference type="InterPro" id="IPR041492">
    <property type="entry name" value="HAD_2"/>
</dbReference>
<dbReference type="AlphaFoldDB" id="A0A0D8J4B5"/>
<dbReference type="InterPro" id="IPR050155">
    <property type="entry name" value="HAD-like_hydrolase_sf"/>
</dbReference>
<gene>
    <name evidence="2" type="ORF">ASJ35_09160</name>
    <name evidence="4" type="ORF">GMD52_14640</name>
    <name evidence="3" type="ORF">GMD59_15990</name>
    <name evidence="1" type="ORF">TQ39_05425</name>
</gene>
<dbReference type="Proteomes" id="UP000032483">
    <property type="component" value="Unassembled WGS sequence"/>
</dbReference>
<evidence type="ECO:0000313" key="8">
    <source>
        <dbReference type="Proteomes" id="UP000472755"/>
    </source>
</evidence>
<dbReference type="RefSeq" id="WP_009322169.1">
    <property type="nucleotide sequence ID" value="NZ_CATXDA010000010.1"/>
</dbReference>
<comment type="caution">
    <text evidence="1">The sequence shown here is derived from an EMBL/GenBank/DDBJ whole genome shotgun (WGS) entry which is preliminary data.</text>
</comment>
<dbReference type="Pfam" id="PF13419">
    <property type="entry name" value="HAD_2"/>
    <property type="match status" value="1"/>
</dbReference>
<protein>
    <submittedName>
        <fullName evidence="3">HAD hydrolase-like protein</fullName>
    </submittedName>
    <submittedName>
        <fullName evidence="1">Phosphoglycolate phosphatase</fullName>
    </submittedName>
</protein>
<reference evidence="7 8" key="3">
    <citation type="journal article" date="2019" name="Nat. Med.">
        <title>A library of human gut bacterial isolates paired with longitudinal multiomics data enables mechanistic microbiome research.</title>
        <authorList>
            <person name="Poyet M."/>
            <person name="Groussin M."/>
            <person name="Gibbons S.M."/>
            <person name="Avila-Pacheco J."/>
            <person name="Jiang X."/>
            <person name="Kearney S.M."/>
            <person name="Perrotta A.R."/>
            <person name="Berdy B."/>
            <person name="Zhao S."/>
            <person name="Lieberman T.D."/>
            <person name="Swanson P.K."/>
            <person name="Smith M."/>
            <person name="Roesemann S."/>
            <person name="Alexander J.E."/>
            <person name="Rich S.A."/>
            <person name="Livny J."/>
            <person name="Vlamakis H."/>
            <person name="Clish C."/>
            <person name="Bullock K."/>
            <person name="Deik A."/>
            <person name="Scott J."/>
            <person name="Pierce K.A."/>
            <person name="Xavier R.J."/>
            <person name="Alm E.J."/>
        </authorList>
    </citation>
    <scope>NUCLEOTIDE SEQUENCE [LARGE SCALE GENOMIC DNA]</scope>
    <source>
        <strain evidence="3 8">BIOML-A4</strain>
        <strain evidence="4 7">BIOML-A7</strain>
    </source>
</reference>
<evidence type="ECO:0000313" key="5">
    <source>
        <dbReference type="Proteomes" id="UP000032483"/>
    </source>
</evidence>
<dbReference type="EMBL" id="WMZR01000023">
    <property type="protein sequence ID" value="MTS52760.1"/>
    <property type="molecule type" value="Genomic_DNA"/>
</dbReference>
<name>A0A0D8J4B5_9FIRM</name>
<evidence type="ECO:0000313" key="1">
    <source>
        <dbReference type="EMBL" id="KJF40658.1"/>
    </source>
</evidence>
<accession>A0A0D8J4B5</accession>
<dbReference type="GO" id="GO:0005829">
    <property type="term" value="C:cytosol"/>
    <property type="evidence" value="ECO:0007669"/>
    <property type="project" value="TreeGrafter"/>
</dbReference>
<dbReference type="SFLD" id="SFLDG01129">
    <property type="entry name" value="C1.5:_HAD__Beta-PGM__Phosphata"/>
    <property type="match status" value="1"/>
</dbReference>
<dbReference type="InterPro" id="IPR036412">
    <property type="entry name" value="HAD-like_sf"/>
</dbReference>
<dbReference type="EMBL" id="LMUA01000010">
    <property type="protein sequence ID" value="KUE76376.1"/>
    <property type="molecule type" value="Genomic_DNA"/>
</dbReference>
<dbReference type="Proteomes" id="UP000053433">
    <property type="component" value="Unassembled WGS sequence"/>
</dbReference>